<gene>
    <name evidence="1" type="ORF">BJ138DRAFT_23028</name>
</gene>
<accession>A0ACB8ADC4</accession>
<proteinExistence type="predicted"/>
<comment type="caution">
    <text evidence="1">The sequence shown here is derived from an EMBL/GenBank/DDBJ whole genome shotgun (WGS) entry which is preliminary data.</text>
</comment>
<name>A0ACB8ADC4_9AGAM</name>
<organism evidence="1 2">
    <name type="scientific">Hygrophoropsis aurantiaca</name>
    <dbReference type="NCBI Taxonomy" id="72124"/>
    <lineage>
        <taxon>Eukaryota</taxon>
        <taxon>Fungi</taxon>
        <taxon>Dikarya</taxon>
        <taxon>Basidiomycota</taxon>
        <taxon>Agaricomycotina</taxon>
        <taxon>Agaricomycetes</taxon>
        <taxon>Agaricomycetidae</taxon>
        <taxon>Boletales</taxon>
        <taxon>Coniophorineae</taxon>
        <taxon>Hygrophoropsidaceae</taxon>
        <taxon>Hygrophoropsis</taxon>
    </lineage>
</organism>
<evidence type="ECO:0000313" key="2">
    <source>
        <dbReference type="Proteomes" id="UP000790377"/>
    </source>
</evidence>
<keyword evidence="2" id="KW-1185">Reference proteome</keyword>
<reference evidence="1" key="1">
    <citation type="journal article" date="2021" name="New Phytol.">
        <title>Evolutionary innovations through gain and loss of genes in the ectomycorrhizal Boletales.</title>
        <authorList>
            <person name="Wu G."/>
            <person name="Miyauchi S."/>
            <person name="Morin E."/>
            <person name="Kuo A."/>
            <person name="Drula E."/>
            <person name="Varga T."/>
            <person name="Kohler A."/>
            <person name="Feng B."/>
            <person name="Cao Y."/>
            <person name="Lipzen A."/>
            <person name="Daum C."/>
            <person name="Hundley H."/>
            <person name="Pangilinan J."/>
            <person name="Johnson J."/>
            <person name="Barry K."/>
            <person name="LaButti K."/>
            <person name="Ng V."/>
            <person name="Ahrendt S."/>
            <person name="Min B."/>
            <person name="Choi I.G."/>
            <person name="Park H."/>
            <person name="Plett J.M."/>
            <person name="Magnuson J."/>
            <person name="Spatafora J.W."/>
            <person name="Nagy L.G."/>
            <person name="Henrissat B."/>
            <person name="Grigoriev I.V."/>
            <person name="Yang Z.L."/>
            <person name="Xu J."/>
            <person name="Martin F.M."/>
        </authorList>
    </citation>
    <scope>NUCLEOTIDE SEQUENCE</scope>
    <source>
        <strain evidence="1">ATCC 28755</strain>
    </source>
</reference>
<evidence type="ECO:0000313" key="1">
    <source>
        <dbReference type="EMBL" id="KAH7911125.1"/>
    </source>
</evidence>
<dbReference type="Proteomes" id="UP000790377">
    <property type="component" value="Unassembled WGS sequence"/>
</dbReference>
<dbReference type="EMBL" id="MU267688">
    <property type="protein sequence ID" value="KAH7911125.1"/>
    <property type="molecule type" value="Genomic_DNA"/>
</dbReference>
<sequence>MNLIGHFQIFISFSSTFKFVSIEMGVISVYSEDTCADADSVLMVTVFFCSTGAKFVVLTYIILVHLPVVRPAILHPNVSFGKLWCKQTHFRWQHHNWHKFLSAQKLNIRFTTLSYDDRTLAPSCIRVHL</sequence>
<protein>
    <submittedName>
        <fullName evidence="1">Uncharacterized protein</fullName>
    </submittedName>
</protein>